<dbReference type="Proteomes" id="UP001302573">
    <property type="component" value="Unassembled WGS sequence"/>
</dbReference>
<feature type="domain" description="Reverse transcriptase" evidence="1">
    <location>
        <begin position="1"/>
        <end position="326"/>
    </location>
</feature>
<dbReference type="InterPro" id="IPR000477">
    <property type="entry name" value="RT_dom"/>
</dbReference>
<evidence type="ECO:0000313" key="3">
    <source>
        <dbReference type="Proteomes" id="UP001302573"/>
    </source>
</evidence>
<dbReference type="EMBL" id="JAYFUI010000045">
    <property type="protein sequence ID" value="MEA5670323.1"/>
    <property type="molecule type" value="Genomic_DNA"/>
</dbReference>
<reference evidence="2 3" key="1">
    <citation type="submission" date="2023-12" db="EMBL/GenBank/DDBJ databases">
        <title>Pseudomonas machongensis sp. nov., isolated from wilted pepper plants (Capsicum annuum).</title>
        <authorList>
            <person name="Qiu M."/>
            <person name="Li Y."/>
            <person name="Liu Q."/>
            <person name="Zhang X."/>
            <person name="Huang Y."/>
            <person name="Guo R."/>
            <person name="Hu M."/>
            <person name="Zhou J."/>
            <person name="Zhou X."/>
        </authorList>
    </citation>
    <scope>NUCLEOTIDE SEQUENCE [LARGE SCALE GENOMIC DNA]</scope>
    <source>
        <strain evidence="2 3">MH2</strain>
    </source>
</reference>
<dbReference type="SUPFAM" id="SSF56672">
    <property type="entry name" value="DNA/RNA polymerases"/>
    <property type="match status" value="1"/>
</dbReference>
<dbReference type="NCBIfam" id="NF041748">
    <property type="entry name" value="Drt3b"/>
    <property type="match status" value="1"/>
</dbReference>
<keyword evidence="2" id="KW-0695">RNA-directed DNA polymerase</keyword>
<comment type="caution">
    <text evidence="2">The sequence shown here is derived from an EMBL/GenBank/DDBJ whole genome shotgun (WGS) entry which is preliminary data.</text>
</comment>
<sequence length="638" mass="74354">MPKSRINKGDFKRVLLTETAPYEVPVIFNNEGFYEHIKNGDMHTNNLLMSIRSNTWKIPLPYKIKKDTLGARSLSLPHPTSQLDYIEFYKDYDVLITSLCSRSKISLRAPVKIAGFFYDIDSKYSSADINPEAKEINDGSDNLNTPHASSYFSYNKYNFLYKFYESYEYHRIEKKFNFLMRFDISKCFDSIYTHSVAWAVKSKGFAKDNHNGISFENKFDEIIRNSNHGETNGIIIGPETSRIFSEIILQRIDIETISDLSKDHLILGRDYTVKRYVDDYFVFSKKEETCRKIFKKFKENLELYKLHINESKTSLHTTPFMTSLTIAKSETRKFINDFIDQHLVNTDESTCDVVCKGSPSKKANRLIQEFKQILFSNVTDYSGVAGIALSRICKKISKLRNIAFAGNTDRESIFNLIYILLELCFFILSMTPRVRVTYLVIQISSICLDISKHLSYDHENNLKKKILDESILFLDLMIYDEKDDCKVESLNILTLLSTLGREYLLPPQKLKSLYEKISSTHNTCYFEIITFLHYIKSNPTYNTLKEEILEKIEATISLDRRAIESNTIHLLLDSMSCPYITEKLKKKFLQLVLDQYDIPNKNKINDFLKSVSKTWFTNWDSQINLQRAIDKKGLKFTY</sequence>
<dbReference type="CDD" id="cd01646">
    <property type="entry name" value="RT_Bac_retron_I"/>
    <property type="match status" value="1"/>
</dbReference>
<keyword evidence="2" id="KW-0548">Nucleotidyltransferase</keyword>
<proteinExistence type="predicted"/>
<keyword evidence="2" id="KW-0808">Transferase</keyword>
<dbReference type="Gene3D" id="3.30.70.270">
    <property type="match status" value="1"/>
</dbReference>
<gene>
    <name evidence="2" type="primary">drt3b</name>
    <name evidence="2" type="ORF">VA602_03105</name>
</gene>
<keyword evidence="3" id="KW-1185">Reference proteome</keyword>
<dbReference type="InterPro" id="IPR043128">
    <property type="entry name" value="Rev_trsase/Diguanyl_cyclase"/>
</dbReference>
<dbReference type="PROSITE" id="PS50878">
    <property type="entry name" value="RT_POL"/>
    <property type="match status" value="1"/>
</dbReference>
<organism evidence="2 3">
    <name type="scientific">Pseudomonas machongensis</name>
    <dbReference type="NCBI Taxonomy" id="3110229"/>
    <lineage>
        <taxon>Bacteria</taxon>
        <taxon>Pseudomonadati</taxon>
        <taxon>Pseudomonadota</taxon>
        <taxon>Gammaproteobacteria</taxon>
        <taxon>Pseudomonadales</taxon>
        <taxon>Pseudomonadaceae</taxon>
        <taxon>Pseudomonas</taxon>
    </lineage>
</organism>
<protein>
    <submittedName>
        <fullName evidence="2">Antiviral reverse transcriptase Drt3b</fullName>
    </submittedName>
</protein>
<accession>A0ABU5VAD0</accession>
<evidence type="ECO:0000259" key="1">
    <source>
        <dbReference type="PROSITE" id="PS50878"/>
    </source>
</evidence>
<dbReference type="Pfam" id="PF00078">
    <property type="entry name" value="RVT_1"/>
    <property type="match status" value="1"/>
</dbReference>
<dbReference type="RefSeq" id="WP_323452441.1">
    <property type="nucleotide sequence ID" value="NZ_JAYFUI010000045.1"/>
</dbReference>
<dbReference type="GO" id="GO:0003964">
    <property type="term" value="F:RNA-directed DNA polymerase activity"/>
    <property type="evidence" value="ECO:0007669"/>
    <property type="project" value="UniProtKB-KW"/>
</dbReference>
<name>A0ABU5VAD0_9PSED</name>
<dbReference type="InterPro" id="IPR043502">
    <property type="entry name" value="DNA/RNA_pol_sf"/>
</dbReference>
<evidence type="ECO:0000313" key="2">
    <source>
        <dbReference type="EMBL" id="MEA5670323.1"/>
    </source>
</evidence>